<dbReference type="HOGENOM" id="CLU_2835518_0_0_1"/>
<evidence type="ECO:0000313" key="2">
    <source>
        <dbReference type="EnsemblPlants" id="OMERI06G21390.1"/>
    </source>
</evidence>
<feature type="region of interest" description="Disordered" evidence="1">
    <location>
        <begin position="1"/>
        <end position="36"/>
    </location>
</feature>
<sequence>MEATVFAPHQVAIPSTASGGGGGDRRRCNGEDGRERREIDIQGGTVMRRSTTLGGIESDHGSLMIL</sequence>
<organism evidence="2">
    <name type="scientific">Oryza meridionalis</name>
    <dbReference type="NCBI Taxonomy" id="40149"/>
    <lineage>
        <taxon>Eukaryota</taxon>
        <taxon>Viridiplantae</taxon>
        <taxon>Streptophyta</taxon>
        <taxon>Embryophyta</taxon>
        <taxon>Tracheophyta</taxon>
        <taxon>Spermatophyta</taxon>
        <taxon>Magnoliopsida</taxon>
        <taxon>Liliopsida</taxon>
        <taxon>Poales</taxon>
        <taxon>Poaceae</taxon>
        <taxon>BOP clade</taxon>
        <taxon>Oryzoideae</taxon>
        <taxon>Oryzeae</taxon>
        <taxon>Oryzinae</taxon>
        <taxon>Oryza</taxon>
    </lineage>
</organism>
<reference evidence="2" key="1">
    <citation type="submission" date="2015-04" db="UniProtKB">
        <authorList>
            <consortium name="EnsemblPlants"/>
        </authorList>
    </citation>
    <scope>IDENTIFICATION</scope>
</reference>
<accession>A0A0E0E3U7</accession>
<dbReference type="AlphaFoldDB" id="A0A0E0E3U7"/>
<reference evidence="2" key="2">
    <citation type="submission" date="2018-05" db="EMBL/GenBank/DDBJ databases">
        <title>OmerRS3 (Oryza meridionalis Reference Sequence Version 3).</title>
        <authorList>
            <person name="Zhang J."/>
            <person name="Kudrna D."/>
            <person name="Lee S."/>
            <person name="Talag J."/>
            <person name="Welchert J."/>
            <person name="Wing R.A."/>
        </authorList>
    </citation>
    <scope>NUCLEOTIDE SEQUENCE [LARGE SCALE GENOMIC DNA]</scope>
    <source>
        <strain evidence="2">cv. OR44</strain>
    </source>
</reference>
<evidence type="ECO:0000313" key="3">
    <source>
        <dbReference type="Proteomes" id="UP000008021"/>
    </source>
</evidence>
<evidence type="ECO:0000256" key="1">
    <source>
        <dbReference type="SAM" id="MobiDB-lite"/>
    </source>
</evidence>
<feature type="compositionally biased region" description="Basic and acidic residues" evidence="1">
    <location>
        <begin position="23"/>
        <end position="36"/>
    </location>
</feature>
<dbReference type="Gramene" id="OMERI06G21390.1">
    <property type="protein sequence ID" value="OMERI06G21390.1"/>
    <property type="gene ID" value="OMERI06G21390"/>
</dbReference>
<name>A0A0E0E3U7_9ORYZ</name>
<dbReference type="Proteomes" id="UP000008021">
    <property type="component" value="Chromosome 6"/>
</dbReference>
<proteinExistence type="predicted"/>
<dbReference type="EnsemblPlants" id="OMERI06G21390.1">
    <property type="protein sequence ID" value="OMERI06G21390.1"/>
    <property type="gene ID" value="OMERI06G21390"/>
</dbReference>
<protein>
    <submittedName>
        <fullName evidence="2">Uncharacterized protein</fullName>
    </submittedName>
</protein>
<keyword evidence="3" id="KW-1185">Reference proteome</keyword>